<dbReference type="RefSeq" id="WP_304448286.1">
    <property type="nucleotide sequence ID" value="NZ_JARRAH010000001.1"/>
</dbReference>
<gene>
    <name evidence="2" type="ORF">ACFQHK_08775</name>
</gene>
<protein>
    <submittedName>
        <fullName evidence="2">Uncharacterized protein</fullName>
    </submittedName>
</protein>
<keyword evidence="1" id="KW-0812">Transmembrane</keyword>
<dbReference type="Proteomes" id="UP001596406">
    <property type="component" value="Unassembled WGS sequence"/>
</dbReference>
<name>A0ABD5U801_9EURY</name>
<keyword evidence="1" id="KW-1133">Transmembrane helix</keyword>
<keyword evidence="3" id="KW-1185">Reference proteome</keyword>
<reference evidence="2 3" key="1">
    <citation type="journal article" date="2019" name="Int. J. Syst. Evol. Microbiol.">
        <title>The Global Catalogue of Microorganisms (GCM) 10K type strain sequencing project: providing services to taxonomists for standard genome sequencing and annotation.</title>
        <authorList>
            <consortium name="The Broad Institute Genomics Platform"/>
            <consortium name="The Broad Institute Genome Sequencing Center for Infectious Disease"/>
            <person name="Wu L."/>
            <person name="Ma J."/>
        </authorList>
    </citation>
    <scope>NUCLEOTIDE SEQUENCE [LARGE SCALE GENOMIC DNA]</scope>
    <source>
        <strain evidence="2 3">PSRA2</strain>
    </source>
</reference>
<dbReference type="EMBL" id="JBHSXM010000001">
    <property type="protein sequence ID" value="MFC6836605.1"/>
    <property type="molecule type" value="Genomic_DNA"/>
</dbReference>
<feature type="transmembrane region" description="Helical" evidence="1">
    <location>
        <begin position="42"/>
        <end position="61"/>
    </location>
</feature>
<evidence type="ECO:0000313" key="2">
    <source>
        <dbReference type="EMBL" id="MFC6836605.1"/>
    </source>
</evidence>
<proteinExistence type="predicted"/>
<comment type="caution">
    <text evidence="2">The sequence shown here is derived from an EMBL/GenBank/DDBJ whole genome shotgun (WGS) entry which is preliminary data.</text>
</comment>
<dbReference type="AlphaFoldDB" id="A0ABD5U801"/>
<keyword evidence="1" id="KW-0472">Membrane</keyword>
<sequence>MPFPLLSAVRRRRTGSLGRTALGAATLAMVLASTLTPPDPLAQLLVLSVTLLPGLGVAYYGGWRRVGVLFRGE</sequence>
<organism evidence="2 3">
    <name type="scientific">Halomarina ordinaria</name>
    <dbReference type="NCBI Taxonomy" id="3033939"/>
    <lineage>
        <taxon>Archaea</taxon>
        <taxon>Methanobacteriati</taxon>
        <taxon>Methanobacteriota</taxon>
        <taxon>Stenosarchaea group</taxon>
        <taxon>Halobacteria</taxon>
        <taxon>Halobacteriales</taxon>
        <taxon>Natronomonadaceae</taxon>
        <taxon>Halomarina</taxon>
    </lineage>
</organism>
<evidence type="ECO:0000256" key="1">
    <source>
        <dbReference type="SAM" id="Phobius"/>
    </source>
</evidence>
<evidence type="ECO:0000313" key="3">
    <source>
        <dbReference type="Proteomes" id="UP001596406"/>
    </source>
</evidence>
<accession>A0ABD5U801</accession>